<dbReference type="OrthoDB" id="6106414at2"/>
<evidence type="ECO:0000313" key="3">
    <source>
        <dbReference type="Proteomes" id="UP000199305"/>
    </source>
</evidence>
<proteinExistence type="predicted"/>
<reference evidence="3" key="1">
    <citation type="submission" date="2016-10" db="EMBL/GenBank/DDBJ databases">
        <authorList>
            <person name="Varghese N."/>
            <person name="Submissions S."/>
        </authorList>
    </citation>
    <scope>NUCLEOTIDE SEQUENCE [LARGE SCALE GENOMIC DNA]</scope>
    <source>
        <strain evidence="3">CGMCC 1.10658</strain>
    </source>
</reference>
<dbReference type="RefSeq" id="WP_091510146.1">
    <property type="nucleotide sequence ID" value="NZ_FNFH01000002.1"/>
</dbReference>
<feature type="signal peptide" evidence="1">
    <location>
        <begin position="1"/>
        <end position="21"/>
    </location>
</feature>
<keyword evidence="1" id="KW-0732">Signal</keyword>
<protein>
    <submittedName>
        <fullName evidence="2">Uncharacterized protein</fullName>
    </submittedName>
</protein>
<keyword evidence="3" id="KW-1185">Reference proteome</keyword>
<gene>
    <name evidence="2" type="ORF">SAMN05216212_1244</name>
</gene>
<organism evidence="2 3">
    <name type="scientific">Microbulbifer yueqingensis</name>
    <dbReference type="NCBI Taxonomy" id="658219"/>
    <lineage>
        <taxon>Bacteria</taxon>
        <taxon>Pseudomonadati</taxon>
        <taxon>Pseudomonadota</taxon>
        <taxon>Gammaproteobacteria</taxon>
        <taxon>Cellvibrionales</taxon>
        <taxon>Microbulbiferaceae</taxon>
        <taxon>Microbulbifer</taxon>
    </lineage>
</organism>
<dbReference type="EMBL" id="FNFH01000002">
    <property type="protein sequence ID" value="SDJ94180.1"/>
    <property type="molecule type" value="Genomic_DNA"/>
</dbReference>
<evidence type="ECO:0000256" key="1">
    <source>
        <dbReference type="SAM" id="SignalP"/>
    </source>
</evidence>
<sequence>MIASRKLALAFLTSLLLLGMAGCDNDTDAEEVGEQIDEKFNDVGNAVEDACEEVKEEAGAEDQDC</sequence>
<accession>A0A1G8XWM5</accession>
<dbReference type="PROSITE" id="PS51257">
    <property type="entry name" value="PROKAR_LIPOPROTEIN"/>
    <property type="match status" value="1"/>
</dbReference>
<dbReference type="Proteomes" id="UP000199305">
    <property type="component" value="Unassembled WGS sequence"/>
</dbReference>
<name>A0A1G8XWM5_9GAMM</name>
<evidence type="ECO:0000313" key="2">
    <source>
        <dbReference type="EMBL" id="SDJ94180.1"/>
    </source>
</evidence>
<dbReference type="AlphaFoldDB" id="A0A1G8XWM5"/>
<feature type="chain" id="PRO_5011753087" evidence="1">
    <location>
        <begin position="22"/>
        <end position="65"/>
    </location>
</feature>